<feature type="signal peptide" evidence="1">
    <location>
        <begin position="1"/>
        <end position="23"/>
    </location>
</feature>
<gene>
    <name evidence="2" type="ORF">E6H04_11045</name>
</gene>
<dbReference type="AlphaFoldDB" id="A0A537J6G4"/>
<protein>
    <submittedName>
        <fullName evidence="2">Uncharacterized protein</fullName>
    </submittedName>
</protein>
<sequence length="77" mass="7896">MASQVLRGAAALAVFALGTSVLGAPGWSQPGGADTALGWLRSGTLAPRQVSYEGTKSITVWGGQVRASQVRVYHTAP</sequence>
<dbReference type="EMBL" id="VBAO01000310">
    <property type="protein sequence ID" value="TMI79141.1"/>
    <property type="molecule type" value="Genomic_DNA"/>
</dbReference>
<proteinExistence type="predicted"/>
<reference evidence="2 3" key="1">
    <citation type="journal article" date="2019" name="Nat. Microbiol.">
        <title>Mediterranean grassland soil C-N compound turnover is dependent on rainfall and depth, and is mediated by genomically divergent microorganisms.</title>
        <authorList>
            <person name="Diamond S."/>
            <person name="Andeer P.F."/>
            <person name="Li Z."/>
            <person name="Crits-Christoph A."/>
            <person name="Burstein D."/>
            <person name="Anantharaman K."/>
            <person name="Lane K.R."/>
            <person name="Thomas B.C."/>
            <person name="Pan C."/>
            <person name="Northen T.R."/>
            <person name="Banfield J.F."/>
        </authorList>
    </citation>
    <scope>NUCLEOTIDE SEQUENCE [LARGE SCALE GENOMIC DNA]</scope>
    <source>
        <strain evidence="2">NP_7</strain>
    </source>
</reference>
<comment type="caution">
    <text evidence="2">The sequence shown here is derived from an EMBL/GenBank/DDBJ whole genome shotgun (WGS) entry which is preliminary data.</text>
</comment>
<evidence type="ECO:0000256" key="1">
    <source>
        <dbReference type="SAM" id="SignalP"/>
    </source>
</evidence>
<keyword evidence="1" id="KW-0732">Signal</keyword>
<feature type="non-terminal residue" evidence="2">
    <location>
        <position position="77"/>
    </location>
</feature>
<evidence type="ECO:0000313" key="2">
    <source>
        <dbReference type="EMBL" id="TMI79141.1"/>
    </source>
</evidence>
<name>A0A537J6G4_9BACT</name>
<feature type="chain" id="PRO_5022075659" evidence="1">
    <location>
        <begin position="24"/>
        <end position="77"/>
    </location>
</feature>
<dbReference type="Proteomes" id="UP000320048">
    <property type="component" value="Unassembled WGS sequence"/>
</dbReference>
<accession>A0A537J6G4</accession>
<evidence type="ECO:0000313" key="3">
    <source>
        <dbReference type="Proteomes" id="UP000320048"/>
    </source>
</evidence>
<organism evidence="2 3">
    <name type="scientific">Candidatus Segetimicrobium genomatis</name>
    <dbReference type="NCBI Taxonomy" id="2569760"/>
    <lineage>
        <taxon>Bacteria</taxon>
        <taxon>Bacillati</taxon>
        <taxon>Candidatus Sysuimicrobiota</taxon>
        <taxon>Candidatus Sysuimicrobiia</taxon>
        <taxon>Candidatus Sysuimicrobiales</taxon>
        <taxon>Candidatus Segetimicrobiaceae</taxon>
        <taxon>Candidatus Segetimicrobium</taxon>
    </lineage>
</organism>